<evidence type="ECO:0000313" key="1">
    <source>
        <dbReference type="EMBL" id="MBY8918873.1"/>
    </source>
</evidence>
<sequence>MLNHRILLVTAAAATITPPPTVRAPEPLTFWAAGRASIVLAQAVANGTLEAIDPSVAFKTWPTPDEMAPGSAPAQ</sequence>
<proteinExistence type="predicted"/>
<dbReference type="RefSeq" id="WP_223006682.1">
    <property type="nucleotide sequence ID" value="NZ_CBDDPV010000002.1"/>
</dbReference>
<reference evidence="1 2" key="1">
    <citation type="submission" date="2021-06" db="EMBL/GenBank/DDBJ databases">
        <title>Nitratireductor porphyridii sp. nov., isolated from a small marine red alga, Porphyridium purpureum in South Korea.</title>
        <authorList>
            <person name="Kim K.H."/>
            <person name="Kristyanto S."/>
            <person name="Jeon C.O."/>
        </authorList>
    </citation>
    <scope>NUCLEOTIDE SEQUENCE [LARGE SCALE GENOMIC DNA]</scope>
    <source>
        <strain evidence="1 2">R6</strain>
    </source>
</reference>
<dbReference type="EMBL" id="JAHSQO010000008">
    <property type="protein sequence ID" value="MBY8918873.1"/>
    <property type="molecule type" value="Genomic_DNA"/>
</dbReference>
<name>A0ABS7RD91_9HYPH</name>
<dbReference type="Proteomes" id="UP000777661">
    <property type="component" value="Unassembled WGS sequence"/>
</dbReference>
<gene>
    <name evidence="1" type="ORF">KVG22_19895</name>
</gene>
<keyword evidence="2" id="KW-1185">Reference proteome</keyword>
<protein>
    <submittedName>
        <fullName evidence="1">Uncharacterized protein</fullName>
    </submittedName>
</protein>
<comment type="caution">
    <text evidence="1">The sequence shown here is derived from an EMBL/GenBank/DDBJ whole genome shotgun (WGS) entry which is preliminary data.</text>
</comment>
<evidence type="ECO:0000313" key="2">
    <source>
        <dbReference type="Proteomes" id="UP000777661"/>
    </source>
</evidence>
<accession>A0ABS7RD91</accession>
<organism evidence="1 2">
    <name type="scientific">Nitratireductor rhodophyticola</name>
    <dbReference type="NCBI Taxonomy" id="2854036"/>
    <lineage>
        <taxon>Bacteria</taxon>
        <taxon>Pseudomonadati</taxon>
        <taxon>Pseudomonadota</taxon>
        <taxon>Alphaproteobacteria</taxon>
        <taxon>Hyphomicrobiales</taxon>
        <taxon>Phyllobacteriaceae</taxon>
        <taxon>Nitratireductor</taxon>
    </lineage>
</organism>